<comment type="similarity">
    <text evidence="7">Belongs to the binding-protein-dependent transport system permease family.</text>
</comment>
<evidence type="ECO:0000313" key="9">
    <source>
        <dbReference type="EMBL" id="ADK82453.1"/>
    </source>
</evidence>
<keyword evidence="10" id="KW-1185">Reference proteome</keyword>
<dbReference type="PANTHER" id="PTHR43005:SF1">
    <property type="entry name" value="SPERMIDINE_PUTRESCINE TRANSPORT SYSTEM PERMEASE PROTEIN"/>
    <property type="match status" value="1"/>
</dbReference>
<dbReference type="InterPro" id="IPR035906">
    <property type="entry name" value="MetI-like_sf"/>
</dbReference>
<evidence type="ECO:0000256" key="5">
    <source>
        <dbReference type="ARBA" id="ARBA00022989"/>
    </source>
</evidence>
<feature type="transmembrane region" description="Helical" evidence="7">
    <location>
        <begin position="79"/>
        <end position="100"/>
    </location>
</feature>
<dbReference type="GO" id="GO:0005886">
    <property type="term" value="C:plasma membrane"/>
    <property type="evidence" value="ECO:0007669"/>
    <property type="project" value="UniProtKB-SubCell"/>
</dbReference>
<keyword evidence="5 7" id="KW-1133">Transmembrane helix</keyword>
<feature type="transmembrane region" description="Helical" evidence="7">
    <location>
        <begin position="112"/>
        <end position="133"/>
    </location>
</feature>
<dbReference type="SUPFAM" id="SSF161098">
    <property type="entry name" value="MetI-like"/>
    <property type="match status" value="1"/>
</dbReference>
<dbReference type="OrthoDB" id="9807129at2"/>
<feature type="transmembrane region" description="Helical" evidence="7">
    <location>
        <begin position="16"/>
        <end position="45"/>
    </location>
</feature>
<protein>
    <submittedName>
        <fullName evidence="9">Binding-protein-dependent transport systems inner membrane component</fullName>
    </submittedName>
</protein>
<dbReference type="CDD" id="cd06261">
    <property type="entry name" value="TM_PBP2"/>
    <property type="match status" value="1"/>
</dbReference>
<evidence type="ECO:0000256" key="2">
    <source>
        <dbReference type="ARBA" id="ARBA00022448"/>
    </source>
</evidence>
<evidence type="ECO:0000256" key="3">
    <source>
        <dbReference type="ARBA" id="ARBA00022475"/>
    </source>
</evidence>
<keyword evidence="3" id="KW-1003">Cell membrane</keyword>
<dbReference type="EMBL" id="CP002116">
    <property type="protein sequence ID" value="ADK82453.1"/>
    <property type="molecule type" value="Genomic_DNA"/>
</dbReference>
<evidence type="ECO:0000259" key="8">
    <source>
        <dbReference type="PROSITE" id="PS50928"/>
    </source>
</evidence>
<organism evidence="9 10">
    <name type="scientific">Sediminispirochaeta smaragdinae (strain DSM 11293 / JCM 15392 / SEBR 4228)</name>
    <name type="common">Spirochaeta smaragdinae</name>
    <dbReference type="NCBI Taxonomy" id="573413"/>
    <lineage>
        <taxon>Bacteria</taxon>
        <taxon>Pseudomonadati</taxon>
        <taxon>Spirochaetota</taxon>
        <taxon>Spirochaetia</taxon>
        <taxon>Spirochaetales</taxon>
        <taxon>Spirochaetaceae</taxon>
        <taxon>Sediminispirochaeta</taxon>
    </lineage>
</organism>
<dbReference type="HOGENOM" id="CLU_016047_0_3_12"/>
<gene>
    <name evidence="9" type="ordered locus">Spirs_3359</name>
</gene>
<dbReference type="GO" id="GO:0055085">
    <property type="term" value="P:transmembrane transport"/>
    <property type="evidence" value="ECO:0007669"/>
    <property type="project" value="InterPro"/>
</dbReference>
<evidence type="ECO:0000256" key="4">
    <source>
        <dbReference type="ARBA" id="ARBA00022692"/>
    </source>
</evidence>
<dbReference type="AlphaFoldDB" id="E1RAT5"/>
<name>E1RAT5_SEDSS</name>
<comment type="subcellular location">
    <subcellularLocation>
        <location evidence="1 7">Cell membrane</location>
        <topology evidence="1 7">Multi-pass membrane protein</topology>
    </subcellularLocation>
</comment>
<evidence type="ECO:0000256" key="6">
    <source>
        <dbReference type="ARBA" id="ARBA00023136"/>
    </source>
</evidence>
<dbReference type="InterPro" id="IPR000515">
    <property type="entry name" value="MetI-like"/>
</dbReference>
<sequence>MARIISTRRVQEQGKYAFLAPGLLFLAVIYLAPMVYSVGITFYQWNLLRADLGMRFTGLSNYIQLLSDPFTWEVVGRTLLFVVGAVGLELVLGCMIALFLNTDFFGAKLLQSIVLLPFMIAPIVVGFTWRFLLSNSVGPVPPLLTSLGLGGLVSPPLLANRHLVMVVFIVVDVWQYTPFVVLVLLAGLKSLPTEPYDAAQMDGATPMQRFFLLTVPLLKPSILVAVVIRTLTAFRIFDRVMIMTGGGPGSASEVLSFYGYRTAFQSYEMGMAGAIGILTLAIAMVFTVFYIKQVGLGDS</sequence>
<feature type="transmembrane region" description="Helical" evidence="7">
    <location>
        <begin position="166"/>
        <end position="188"/>
    </location>
</feature>
<evidence type="ECO:0000313" key="10">
    <source>
        <dbReference type="Proteomes" id="UP000002318"/>
    </source>
</evidence>
<accession>E1RAT5</accession>
<dbReference type="PROSITE" id="PS50928">
    <property type="entry name" value="ABC_TM1"/>
    <property type="match status" value="1"/>
</dbReference>
<dbReference type="STRING" id="573413.Spirs_3359"/>
<reference evidence="9 10" key="1">
    <citation type="journal article" date="2010" name="Stand. Genomic Sci.">
        <title>Complete genome sequence of Spirochaeta smaragdinae type strain (SEBR 4228).</title>
        <authorList>
            <person name="Mavromatis K."/>
            <person name="Yasawong M."/>
            <person name="Chertkov O."/>
            <person name="Lapidus A."/>
            <person name="Lucas S."/>
            <person name="Nolan M."/>
            <person name="Del Rio T.G."/>
            <person name="Tice H."/>
            <person name="Cheng J.F."/>
            <person name="Pitluck S."/>
            <person name="Liolios K."/>
            <person name="Ivanova N."/>
            <person name="Tapia R."/>
            <person name="Han C."/>
            <person name="Bruce D."/>
            <person name="Goodwin L."/>
            <person name="Pati A."/>
            <person name="Chen A."/>
            <person name="Palaniappan K."/>
            <person name="Land M."/>
            <person name="Hauser L."/>
            <person name="Chang Y.J."/>
            <person name="Jeffries C.D."/>
            <person name="Detter J.C."/>
            <person name="Rohde M."/>
            <person name="Brambilla E."/>
            <person name="Spring S."/>
            <person name="Goker M."/>
            <person name="Sikorski J."/>
            <person name="Woyke T."/>
            <person name="Bristow J."/>
            <person name="Eisen J.A."/>
            <person name="Markowitz V."/>
            <person name="Hugenholtz P."/>
            <person name="Klenk H.P."/>
            <person name="Kyrpides N.C."/>
        </authorList>
    </citation>
    <scope>NUCLEOTIDE SEQUENCE [LARGE SCALE GENOMIC DNA]</scope>
    <source>
        <strain evidence="10">DSM 11293 / JCM 15392 / SEBR 4228</strain>
    </source>
</reference>
<proteinExistence type="inferred from homology"/>
<evidence type="ECO:0000256" key="7">
    <source>
        <dbReference type="RuleBase" id="RU363032"/>
    </source>
</evidence>
<dbReference type="Gene3D" id="1.10.3720.10">
    <property type="entry name" value="MetI-like"/>
    <property type="match status" value="1"/>
</dbReference>
<feature type="domain" description="ABC transmembrane type-1" evidence="8">
    <location>
        <begin position="75"/>
        <end position="290"/>
    </location>
</feature>
<keyword evidence="2 7" id="KW-0813">Transport</keyword>
<dbReference type="eggNOG" id="COG1175">
    <property type="taxonomic scope" value="Bacteria"/>
</dbReference>
<dbReference type="KEGG" id="ssm:Spirs_3359"/>
<feature type="transmembrane region" description="Helical" evidence="7">
    <location>
        <begin position="208"/>
        <end position="228"/>
    </location>
</feature>
<feature type="transmembrane region" description="Helical" evidence="7">
    <location>
        <begin position="139"/>
        <end position="159"/>
    </location>
</feature>
<dbReference type="PANTHER" id="PTHR43005">
    <property type="entry name" value="BLR7065 PROTEIN"/>
    <property type="match status" value="1"/>
</dbReference>
<evidence type="ECO:0000256" key="1">
    <source>
        <dbReference type="ARBA" id="ARBA00004651"/>
    </source>
</evidence>
<feature type="transmembrane region" description="Helical" evidence="7">
    <location>
        <begin position="272"/>
        <end position="291"/>
    </location>
</feature>
<keyword evidence="4 7" id="KW-0812">Transmembrane</keyword>
<dbReference type="Proteomes" id="UP000002318">
    <property type="component" value="Chromosome"/>
</dbReference>
<keyword evidence="6 7" id="KW-0472">Membrane</keyword>
<dbReference type="Pfam" id="PF00528">
    <property type="entry name" value="BPD_transp_1"/>
    <property type="match status" value="1"/>
</dbReference>